<gene>
    <name evidence="1" type="ORF">ACEZCY_35625</name>
</gene>
<dbReference type="Proteomes" id="UP001592529">
    <property type="component" value="Unassembled WGS sequence"/>
</dbReference>
<sequence>MSGVPLRRVTEYQAHASNAALKLFEVLAAAGVSNEDAEELVCAVEAGAIAGAQCVVVERTGCAGRERGEDFEAGWDAGVTVVCDDLVAIADRTYEQRGRAAPALQLLAHLRQRAQSKEAGGV</sequence>
<evidence type="ECO:0000313" key="2">
    <source>
        <dbReference type="Proteomes" id="UP001592529"/>
    </source>
</evidence>
<reference evidence="1 2" key="1">
    <citation type="submission" date="2024-09" db="EMBL/GenBank/DDBJ databases">
        <authorList>
            <person name="Lee S.D."/>
        </authorList>
    </citation>
    <scope>NUCLEOTIDE SEQUENCE [LARGE SCALE GENOMIC DNA]</scope>
    <source>
        <strain evidence="1 2">N1-12</strain>
    </source>
</reference>
<evidence type="ECO:0000313" key="1">
    <source>
        <dbReference type="EMBL" id="MFC1428505.1"/>
    </source>
</evidence>
<protein>
    <recommendedName>
        <fullName evidence="3">Isochorismatase family protein</fullName>
    </recommendedName>
</protein>
<keyword evidence="2" id="KW-1185">Reference proteome</keyword>
<comment type="caution">
    <text evidence="1">The sequence shown here is derived from an EMBL/GenBank/DDBJ whole genome shotgun (WGS) entry which is preliminary data.</text>
</comment>
<proteinExistence type="predicted"/>
<dbReference type="RefSeq" id="WP_380527857.1">
    <property type="nucleotide sequence ID" value="NZ_JBHFAA010000025.1"/>
</dbReference>
<evidence type="ECO:0008006" key="3">
    <source>
        <dbReference type="Google" id="ProtNLM"/>
    </source>
</evidence>
<name>A0ABV6WR45_9ACTN</name>
<organism evidence="1 2">
    <name type="scientific">Streptacidiphilus alkalitolerans</name>
    <dbReference type="NCBI Taxonomy" id="3342712"/>
    <lineage>
        <taxon>Bacteria</taxon>
        <taxon>Bacillati</taxon>
        <taxon>Actinomycetota</taxon>
        <taxon>Actinomycetes</taxon>
        <taxon>Kitasatosporales</taxon>
        <taxon>Streptomycetaceae</taxon>
        <taxon>Streptacidiphilus</taxon>
    </lineage>
</organism>
<accession>A0ABV6WR45</accession>
<dbReference type="EMBL" id="JBHFAA010000025">
    <property type="protein sequence ID" value="MFC1428505.1"/>
    <property type="molecule type" value="Genomic_DNA"/>
</dbReference>